<dbReference type="Pfam" id="PF01960">
    <property type="entry name" value="ArgJ"/>
    <property type="match status" value="1"/>
</dbReference>
<comment type="function">
    <text evidence="6">Catalyzes two activities which are involved in the cyclic version of arginine biosynthesis: the synthesis of N-acetylglutamate from glutamate and acetyl-CoA as the acetyl donor, and of ornithine by transacetylation between N(2)-acetylornithine and glutamate.</text>
</comment>
<dbReference type="EMBL" id="CP098740">
    <property type="protein sequence ID" value="UZK52884.1"/>
    <property type="molecule type" value="Genomic_DNA"/>
</dbReference>
<dbReference type="InterPro" id="IPR042195">
    <property type="entry name" value="ArgJ_beta_C"/>
</dbReference>
<feature type="binding site" evidence="6">
    <location>
        <position position="392"/>
    </location>
    <ligand>
        <name>substrate</name>
    </ligand>
</feature>
<comment type="pathway">
    <text evidence="6">Amino-acid biosynthesis; L-arginine biosynthesis; L-ornithine and N-acetyl-L-glutamate from L-glutamate and N(2)-acetyl-L-ornithine (cyclic): step 1/1.</text>
</comment>
<keyword evidence="4 6" id="KW-0068">Autocatalytic cleavage</keyword>
<feature type="chain" id="PRO_5044943015" description="Arginine biosynthesis bifunctional protein ArgJ alpha chain" evidence="6">
    <location>
        <begin position="1"/>
        <end position="189"/>
    </location>
</feature>
<dbReference type="NCBIfam" id="NF003802">
    <property type="entry name" value="PRK05388.1"/>
    <property type="match status" value="1"/>
</dbReference>
<evidence type="ECO:0000256" key="1">
    <source>
        <dbReference type="ARBA" id="ARBA00006774"/>
    </source>
</evidence>
<keyword evidence="8" id="KW-1185">Reference proteome</keyword>
<feature type="binding site" evidence="6">
    <location>
        <position position="190"/>
    </location>
    <ligand>
        <name>substrate</name>
    </ligand>
</feature>
<name>A0ABY6PKV8_9ACTN</name>
<comment type="subcellular location">
    <subcellularLocation>
        <location evidence="6">Cytoplasm</location>
    </subcellularLocation>
</comment>
<evidence type="ECO:0000313" key="8">
    <source>
        <dbReference type="Proteomes" id="UP001164963"/>
    </source>
</evidence>
<feature type="binding site" evidence="6">
    <location>
        <position position="397"/>
    </location>
    <ligand>
        <name>substrate</name>
    </ligand>
</feature>
<dbReference type="SUPFAM" id="SSF56266">
    <property type="entry name" value="DmpA/ArgJ-like"/>
    <property type="match status" value="1"/>
</dbReference>
<comment type="catalytic activity">
    <reaction evidence="6">
        <text>N(2)-acetyl-L-ornithine + L-glutamate = N-acetyl-L-glutamate + L-ornithine</text>
        <dbReference type="Rhea" id="RHEA:15349"/>
        <dbReference type="ChEBI" id="CHEBI:29985"/>
        <dbReference type="ChEBI" id="CHEBI:44337"/>
        <dbReference type="ChEBI" id="CHEBI:46911"/>
        <dbReference type="ChEBI" id="CHEBI:57805"/>
        <dbReference type="EC" id="2.3.1.35"/>
    </reaction>
</comment>
<protein>
    <recommendedName>
        <fullName evidence="6">Arginine biosynthesis bifunctional protein ArgJ</fullName>
    </recommendedName>
    <domain>
        <recommendedName>
            <fullName evidence="6">Glutamate N-acetyltransferase</fullName>
            <ecNumber evidence="6">2.3.1.35</ecNumber>
        </recommendedName>
        <alternativeName>
            <fullName evidence="6">Ornithine acetyltransferase</fullName>
            <shortName evidence="6">OATase</shortName>
        </alternativeName>
        <alternativeName>
            <fullName evidence="6">Ornithine transacetylase</fullName>
        </alternativeName>
    </domain>
    <domain>
        <recommendedName>
            <fullName evidence="6">Amino-acid acetyltransferase</fullName>
            <ecNumber evidence="6">2.3.1.1</ecNumber>
        </recommendedName>
        <alternativeName>
            <fullName evidence="6">N-acetylglutamate synthase</fullName>
            <shortName evidence="6">AGSase</shortName>
        </alternativeName>
    </domain>
    <component>
        <recommendedName>
            <fullName evidence="6">Arginine biosynthesis bifunctional protein ArgJ alpha chain</fullName>
        </recommendedName>
    </component>
    <component>
        <recommendedName>
            <fullName evidence="6">Arginine biosynthesis bifunctional protein ArgJ beta chain</fullName>
        </recommendedName>
    </component>
</protein>
<comment type="catalytic activity">
    <reaction evidence="6">
        <text>L-glutamate + acetyl-CoA = N-acetyl-L-glutamate + CoA + H(+)</text>
        <dbReference type="Rhea" id="RHEA:24292"/>
        <dbReference type="ChEBI" id="CHEBI:15378"/>
        <dbReference type="ChEBI" id="CHEBI:29985"/>
        <dbReference type="ChEBI" id="CHEBI:44337"/>
        <dbReference type="ChEBI" id="CHEBI:57287"/>
        <dbReference type="ChEBI" id="CHEBI:57288"/>
        <dbReference type="EC" id="2.3.1.1"/>
    </reaction>
</comment>
<feature type="site" description="Involved in the stabilization of negative charge on the oxyanion by the formation of the oxyanion hole" evidence="6">
    <location>
        <position position="118"/>
    </location>
</feature>
<evidence type="ECO:0000313" key="7">
    <source>
        <dbReference type="EMBL" id="UZK52884.1"/>
    </source>
</evidence>
<dbReference type="Proteomes" id="UP001164963">
    <property type="component" value="Chromosome"/>
</dbReference>
<accession>A0ABY6PKV8</accession>
<keyword evidence="6" id="KW-0055">Arginine biosynthesis</keyword>
<evidence type="ECO:0000256" key="4">
    <source>
        <dbReference type="ARBA" id="ARBA00022813"/>
    </source>
</evidence>
<dbReference type="EC" id="2.3.1.35" evidence="6"/>
<dbReference type="GO" id="GO:0004358">
    <property type="term" value="F:L-glutamate N-acetyltransferase activity, acting on acetyl-L-ornithine as donor"/>
    <property type="evidence" value="ECO:0007669"/>
    <property type="project" value="UniProtKB-EC"/>
</dbReference>
<comment type="subunit">
    <text evidence="2 6">Heterotetramer of two alpha and two beta chains.</text>
</comment>
<dbReference type="NCBIfam" id="TIGR00120">
    <property type="entry name" value="ArgJ"/>
    <property type="match status" value="1"/>
</dbReference>
<feature type="binding site" evidence="6">
    <location>
        <position position="179"/>
    </location>
    <ligand>
        <name>substrate</name>
    </ligand>
</feature>
<feature type="active site" description="Nucleophile" evidence="6">
    <location>
        <position position="190"/>
    </location>
</feature>
<evidence type="ECO:0000256" key="3">
    <source>
        <dbReference type="ARBA" id="ARBA00022679"/>
    </source>
</evidence>
<dbReference type="RefSeq" id="WP_265538503.1">
    <property type="nucleotide sequence ID" value="NZ_CP098740.1"/>
</dbReference>
<dbReference type="PANTHER" id="PTHR23100">
    <property type="entry name" value="ARGININE BIOSYNTHESIS BIFUNCTIONAL PROTEIN ARGJ"/>
    <property type="match status" value="1"/>
</dbReference>
<organism evidence="7 8">
    <name type="scientific">Streptomyces drozdowiczii</name>
    <dbReference type="NCBI Taxonomy" id="202862"/>
    <lineage>
        <taxon>Bacteria</taxon>
        <taxon>Bacillati</taxon>
        <taxon>Actinomycetota</taxon>
        <taxon>Actinomycetes</taxon>
        <taxon>Kitasatosporales</taxon>
        <taxon>Streptomycetaceae</taxon>
        <taxon>Streptomyces</taxon>
    </lineage>
</organism>
<gene>
    <name evidence="6 7" type="primary">argJ</name>
    <name evidence="7" type="ORF">NEH16_01030</name>
</gene>
<dbReference type="Gene3D" id="3.10.20.340">
    <property type="entry name" value="ArgJ beta chain, C-terminal domain"/>
    <property type="match status" value="1"/>
</dbReference>
<keyword evidence="5 6" id="KW-0012">Acyltransferase</keyword>
<keyword evidence="6" id="KW-0511">Multifunctional enzyme</keyword>
<evidence type="ECO:0000256" key="2">
    <source>
        <dbReference type="ARBA" id="ARBA00011475"/>
    </source>
</evidence>
<dbReference type="PANTHER" id="PTHR23100:SF0">
    <property type="entry name" value="ARGININE BIOSYNTHESIS BIFUNCTIONAL PROTEIN ARGJ, MITOCHONDRIAL"/>
    <property type="match status" value="1"/>
</dbReference>
<feature type="binding site" evidence="6">
    <location>
        <position position="269"/>
    </location>
    <ligand>
        <name>substrate</name>
    </ligand>
</feature>
<keyword evidence="6" id="KW-0963">Cytoplasm</keyword>
<feature type="binding site" evidence="6">
    <location>
        <position position="157"/>
    </location>
    <ligand>
        <name>substrate</name>
    </ligand>
</feature>
<dbReference type="HAMAP" id="MF_01106">
    <property type="entry name" value="ArgJ"/>
    <property type="match status" value="1"/>
</dbReference>
<feature type="chain" id="PRO_5044943016" description="Arginine biosynthesis bifunctional protein ArgJ beta chain" evidence="6">
    <location>
        <begin position="190"/>
        <end position="397"/>
    </location>
</feature>
<dbReference type="EC" id="2.3.1.1" evidence="6"/>
<feature type="site" description="Involved in the stabilization of negative charge on the oxyanion by the formation of the oxyanion hole" evidence="6">
    <location>
        <position position="117"/>
    </location>
</feature>
<comment type="similarity">
    <text evidence="1 6">Belongs to the ArgJ family.</text>
</comment>
<feature type="site" description="Cleavage; by autolysis" evidence="6">
    <location>
        <begin position="189"/>
        <end position="190"/>
    </location>
</feature>
<sequence>MTHNHAFPAGGEPTWPTGFRGYTGHGGLRDSGDDISIVASDRPATSAAVFTRSLFAGPAVLLSRKHAAGRGLRAVTTLAQNANVATGRRGEENAAEVVRRVAGILGVPEGEVLIGSTGVIGRPLPMSTILPHFDRTAERGLAAFTAAPRDVARAMMTTDTRPKTASRTVGRARLVAVAKGVGMLEPDMATMLAYVFTDAALSPADLDTALRGAVDRTFNCLSVDTDTSTSDTVAVIANGAAGPVDPALFAEALADLCLDLTLQLASDGEGATKLLRVTVGGARDHAQAKRVAKSVVNSPLVKTAVHGADPNWGRVLMAIGKCTDETDIDPARVTVKFGDTEVYPEEPEVDTLGQLVDLMRGDEVDIAVTLGIGTGEATVYGCDLSADYIRVNADYTS</sequence>
<reference evidence="7" key="1">
    <citation type="journal article" date="2022" name="Front. Microbiol.">
        <title>Mirubactin C rescues the lethal effect of cell wall biosynthesis mutations in Bacillus subtilis.</title>
        <authorList>
            <person name="Kepplinger B."/>
            <person name="Wen X."/>
            <person name="Tyler A.R."/>
            <person name="Kim B.Y."/>
            <person name="Brown J."/>
            <person name="Banks P."/>
            <person name="Dashti Y."/>
            <person name="Mackenzie E.S."/>
            <person name="Wills C."/>
            <person name="Kawai Y."/>
            <person name="Waldron K.J."/>
            <person name="Allenby N.E.E."/>
            <person name="Wu L.J."/>
            <person name="Hall M.J."/>
            <person name="Errington J."/>
        </authorList>
    </citation>
    <scope>NUCLEOTIDE SEQUENCE</scope>
    <source>
        <strain evidence="7">MDA8-470</strain>
    </source>
</reference>
<dbReference type="Gene3D" id="3.60.70.12">
    <property type="entry name" value="L-amino peptidase D-ALA esterase/amidase"/>
    <property type="match status" value="1"/>
</dbReference>
<proteinExistence type="inferred from homology"/>
<keyword evidence="3 6" id="KW-0808">Transferase</keyword>
<comment type="pathway">
    <text evidence="6">Amino-acid biosynthesis; L-arginine biosynthesis; N(2)-acetyl-L-ornithine from L-glutamate: step 1/4.</text>
</comment>
<evidence type="ECO:0000256" key="5">
    <source>
        <dbReference type="ARBA" id="ARBA00023315"/>
    </source>
</evidence>
<dbReference type="InterPro" id="IPR002813">
    <property type="entry name" value="Arg_biosynth_ArgJ"/>
</dbReference>
<dbReference type="CDD" id="cd02152">
    <property type="entry name" value="OAT"/>
    <property type="match status" value="1"/>
</dbReference>
<evidence type="ECO:0000256" key="6">
    <source>
        <dbReference type="HAMAP-Rule" id="MF_01106"/>
    </source>
</evidence>
<dbReference type="InterPro" id="IPR016117">
    <property type="entry name" value="ArgJ-like_dom_sf"/>
</dbReference>
<keyword evidence="6" id="KW-0028">Amino-acid biosynthesis</keyword>